<sequence>MKYRKIIRLPDYDYSQSGNYFITFCVNHRRCSLGQVSNQKIKLSEDGLIVEKWIKNVSSKFPEILIDSYVIMPNHIHIIIEINSSIENPIYATYDKKEEFEKWRLARKNMLIPKAINYLKSNSSREINLKNNEQGNRYWQLNYYEHIIRNEIEYQKIDQYIENNPILWKGDKFHVDATLGLP</sequence>
<accession>A0ABS1BG90</accession>
<dbReference type="Gene3D" id="3.30.70.1290">
    <property type="entry name" value="Transposase IS200-like"/>
    <property type="match status" value="1"/>
</dbReference>
<dbReference type="InterPro" id="IPR002686">
    <property type="entry name" value="Transposase_17"/>
</dbReference>
<protein>
    <submittedName>
        <fullName evidence="2">Transposase</fullName>
    </submittedName>
</protein>
<dbReference type="Proteomes" id="UP000660024">
    <property type="component" value="Unassembled WGS sequence"/>
</dbReference>
<dbReference type="Pfam" id="PF01797">
    <property type="entry name" value="Y1_Tnp"/>
    <property type="match status" value="1"/>
</dbReference>
<name>A0ABS1BG90_9SPHI</name>
<dbReference type="InterPro" id="IPR052715">
    <property type="entry name" value="RAYT_transposase"/>
</dbReference>
<dbReference type="PANTHER" id="PTHR36966:SF1">
    <property type="entry name" value="REP-ASSOCIATED TYROSINE TRANSPOSASE"/>
    <property type="match status" value="1"/>
</dbReference>
<evidence type="ECO:0000313" key="2">
    <source>
        <dbReference type="EMBL" id="MBK0381892.1"/>
    </source>
</evidence>
<dbReference type="EMBL" id="JAEHFY010000003">
    <property type="protein sequence ID" value="MBK0381892.1"/>
    <property type="molecule type" value="Genomic_DNA"/>
</dbReference>
<evidence type="ECO:0000259" key="1">
    <source>
        <dbReference type="SMART" id="SM01321"/>
    </source>
</evidence>
<evidence type="ECO:0000313" key="3">
    <source>
        <dbReference type="Proteomes" id="UP000660024"/>
    </source>
</evidence>
<dbReference type="SUPFAM" id="SSF143422">
    <property type="entry name" value="Transposase IS200-like"/>
    <property type="match status" value="1"/>
</dbReference>
<feature type="domain" description="Transposase IS200-like" evidence="1">
    <location>
        <begin position="15"/>
        <end position="164"/>
    </location>
</feature>
<keyword evidence="3" id="KW-1185">Reference proteome</keyword>
<organism evidence="2 3">
    <name type="scientific">Pedobacter segetis</name>
    <dbReference type="NCBI Taxonomy" id="2793069"/>
    <lineage>
        <taxon>Bacteria</taxon>
        <taxon>Pseudomonadati</taxon>
        <taxon>Bacteroidota</taxon>
        <taxon>Sphingobacteriia</taxon>
        <taxon>Sphingobacteriales</taxon>
        <taxon>Sphingobacteriaceae</taxon>
        <taxon>Pedobacter</taxon>
    </lineage>
</organism>
<proteinExistence type="predicted"/>
<reference evidence="2 3" key="1">
    <citation type="submission" date="2020-12" db="EMBL/GenBank/DDBJ databases">
        <title>Bacterial novel species Pedobacter sp. SD-b isolated from soil.</title>
        <authorList>
            <person name="Jung H.-Y."/>
        </authorList>
    </citation>
    <scope>NUCLEOTIDE SEQUENCE [LARGE SCALE GENOMIC DNA]</scope>
    <source>
        <strain evidence="2 3">SD-b</strain>
    </source>
</reference>
<dbReference type="SMART" id="SM01321">
    <property type="entry name" value="Y1_Tnp"/>
    <property type="match status" value="1"/>
</dbReference>
<dbReference type="RefSeq" id="WP_200584675.1">
    <property type="nucleotide sequence ID" value="NZ_JAEHFY010000003.1"/>
</dbReference>
<dbReference type="InterPro" id="IPR036515">
    <property type="entry name" value="Transposase_17_sf"/>
</dbReference>
<comment type="caution">
    <text evidence="2">The sequence shown here is derived from an EMBL/GenBank/DDBJ whole genome shotgun (WGS) entry which is preliminary data.</text>
</comment>
<dbReference type="PANTHER" id="PTHR36966">
    <property type="entry name" value="REP-ASSOCIATED TYROSINE TRANSPOSASE"/>
    <property type="match status" value="1"/>
</dbReference>
<gene>
    <name evidence="2" type="ORF">I5M32_02880</name>
</gene>